<dbReference type="InterPro" id="IPR045455">
    <property type="entry name" value="NrS-1_pol-like_helicase"/>
</dbReference>
<dbReference type="SUPFAM" id="SSF46785">
    <property type="entry name" value="Winged helix' DNA-binding domain"/>
    <property type="match status" value="1"/>
</dbReference>
<dbReference type="InterPro" id="IPR027417">
    <property type="entry name" value="P-loop_NTPase"/>
</dbReference>
<keyword evidence="2" id="KW-0378">Hydrolase</keyword>
<dbReference type="InterPro" id="IPR006500">
    <property type="entry name" value="Helicase_put_C_phage/plasmid"/>
</dbReference>
<dbReference type="EMBL" id="CTRP01000004">
    <property type="protein sequence ID" value="CQR71367.1"/>
    <property type="molecule type" value="Genomic_DNA"/>
</dbReference>
<dbReference type="SMART" id="SM00885">
    <property type="entry name" value="D5_N"/>
    <property type="match status" value="1"/>
</dbReference>
<dbReference type="AlphaFoldDB" id="A0A0U1KV99"/>
<keyword evidence="4" id="KW-0067">ATP-binding</keyword>
<evidence type="ECO:0000256" key="1">
    <source>
        <dbReference type="ARBA" id="ARBA00022741"/>
    </source>
</evidence>
<evidence type="ECO:0000259" key="5">
    <source>
        <dbReference type="PROSITE" id="PS51206"/>
    </source>
</evidence>
<dbReference type="Pfam" id="PF19263">
    <property type="entry name" value="DUF5906"/>
    <property type="match status" value="1"/>
</dbReference>
<keyword evidence="3" id="KW-0347">Helicase</keyword>
<dbReference type="RefSeq" id="WP_021167471.1">
    <property type="nucleotide sequence ID" value="NZ_CTRP01000004.1"/>
</dbReference>
<protein>
    <submittedName>
        <fullName evidence="6">DNA primase</fullName>
    </submittedName>
</protein>
<dbReference type="PANTHER" id="PTHR35372:SF2">
    <property type="entry name" value="SF3 HELICASE DOMAIN-CONTAINING PROTEIN"/>
    <property type="match status" value="1"/>
</dbReference>
<keyword evidence="7" id="KW-1185">Reference proteome</keyword>
<name>A0A0U1KV99_9FIRM</name>
<evidence type="ECO:0000313" key="7">
    <source>
        <dbReference type="Proteomes" id="UP000049855"/>
    </source>
</evidence>
<dbReference type="GO" id="GO:0004386">
    <property type="term" value="F:helicase activity"/>
    <property type="evidence" value="ECO:0007669"/>
    <property type="project" value="UniProtKB-KW"/>
</dbReference>
<evidence type="ECO:0000313" key="6">
    <source>
        <dbReference type="EMBL" id="CQR71367.1"/>
    </source>
</evidence>
<evidence type="ECO:0000256" key="2">
    <source>
        <dbReference type="ARBA" id="ARBA00022801"/>
    </source>
</evidence>
<dbReference type="PANTHER" id="PTHR35372">
    <property type="entry name" value="ATP BINDING PROTEIN-RELATED"/>
    <property type="match status" value="1"/>
</dbReference>
<dbReference type="Proteomes" id="UP000049855">
    <property type="component" value="Unassembled WGS sequence"/>
</dbReference>
<dbReference type="GO" id="GO:0016787">
    <property type="term" value="F:hydrolase activity"/>
    <property type="evidence" value="ECO:0007669"/>
    <property type="project" value="UniProtKB-KW"/>
</dbReference>
<dbReference type="InterPro" id="IPR036390">
    <property type="entry name" value="WH_DNA-bd_sf"/>
</dbReference>
<gene>
    <name evidence="6" type="ORF">SpAn4DRAFT_3872</name>
</gene>
<organism evidence="6 7">
    <name type="scientific">Sporomusa ovata</name>
    <dbReference type="NCBI Taxonomy" id="2378"/>
    <lineage>
        <taxon>Bacteria</taxon>
        <taxon>Bacillati</taxon>
        <taxon>Bacillota</taxon>
        <taxon>Negativicutes</taxon>
        <taxon>Selenomonadales</taxon>
        <taxon>Sporomusaceae</taxon>
        <taxon>Sporomusa</taxon>
    </lineage>
</organism>
<dbReference type="InterPro" id="IPR014818">
    <property type="entry name" value="Phage/plasmid_primase_P4_C"/>
</dbReference>
<reference evidence="7" key="1">
    <citation type="submission" date="2015-03" db="EMBL/GenBank/DDBJ databases">
        <authorList>
            <person name="Nijsse Bart"/>
        </authorList>
    </citation>
    <scope>NUCLEOTIDE SEQUENCE [LARGE SCALE GENOMIC DNA]</scope>
</reference>
<evidence type="ECO:0000256" key="4">
    <source>
        <dbReference type="ARBA" id="ARBA00022840"/>
    </source>
</evidence>
<evidence type="ECO:0000256" key="3">
    <source>
        <dbReference type="ARBA" id="ARBA00022806"/>
    </source>
</evidence>
<feature type="domain" description="SF3 helicase" evidence="5">
    <location>
        <begin position="247"/>
        <end position="402"/>
    </location>
</feature>
<sequence>MAANDESITELLSPEEKQELLQLREQVQAEKSLKTTEEILSGLELLSITSEKLQFYRQKIVPLLLRLKGVERETALKRVAKTLEVSVKAIREEIAAGSETAASRAWFDIDGSFVPPVLAQHLMQKKYRFVYDRNMLYFYQDGYYKPKGFQFIKARCLGLMENEYRDVHGNEVGKYIETILWNSEPMLDTDARYINVENGLLDWMADPPELLPHNPDYFSSIRIPVRYDPEAACPQIDTFFQDTLPEDCLDLAYELFGYCLLPDTSFQKAFMLLGSGANGKSKFLGLLQAFIGRQNCSAESLQDLGENRFRAASLAGKLVNIFSDLPDKRLEDTALFKALVSGDAISAERKGEQSFEFENHARLVFSANKLPPTKDLSHGFFRRWVIIRFGNSFPEGSPKRDPNILAKITAPEELSGLLNQVIGALVRLFTQKKFSIPASVTAEINAYQNENDNVRIFFEECCELRVGAMVSKDQLYKSYEKWCHAGNYHAISRNKFNTHVKTVYPSVREDTHGIRKWVGIAELALVNDAKEKI</sequence>
<accession>A0A0U1KV99</accession>
<dbReference type="SUPFAM" id="SSF52540">
    <property type="entry name" value="P-loop containing nucleoside triphosphate hydrolases"/>
    <property type="match status" value="1"/>
</dbReference>
<dbReference type="Gene3D" id="3.40.50.300">
    <property type="entry name" value="P-loop containing nucleotide triphosphate hydrolases"/>
    <property type="match status" value="1"/>
</dbReference>
<dbReference type="InterPro" id="IPR036388">
    <property type="entry name" value="WH-like_DNA-bd_sf"/>
</dbReference>
<dbReference type="InterPro" id="IPR051620">
    <property type="entry name" value="ORF904-like_C"/>
</dbReference>
<dbReference type="Gene3D" id="1.10.10.10">
    <property type="entry name" value="Winged helix-like DNA-binding domain superfamily/Winged helix DNA-binding domain"/>
    <property type="match status" value="1"/>
</dbReference>
<dbReference type="NCBIfam" id="TIGR01613">
    <property type="entry name" value="primase_Cterm"/>
    <property type="match status" value="1"/>
</dbReference>
<keyword evidence="1" id="KW-0547">Nucleotide-binding</keyword>
<proteinExistence type="predicted"/>
<dbReference type="Pfam" id="PF03288">
    <property type="entry name" value="Pox_D5"/>
    <property type="match status" value="1"/>
</dbReference>
<dbReference type="Pfam" id="PF08706">
    <property type="entry name" value="D5_N"/>
    <property type="match status" value="1"/>
</dbReference>
<dbReference type="GO" id="GO:0005524">
    <property type="term" value="F:ATP binding"/>
    <property type="evidence" value="ECO:0007669"/>
    <property type="project" value="UniProtKB-KW"/>
</dbReference>
<dbReference type="PROSITE" id="PS51206">
    <property type="entry name" value="SF3_HELICASE_1"/>
    <property type="match status" value="1"/>
</dbReference>
<dbReference type="InterPro" id="IPR004968">
    <property type="entry name" value="DNA_primase/NTPase_C"/>
</dbReference>
<dbReference type="InterPro" id="IPR014015">
    <property type="entry name" value="Helicase_SF3_DNA-vir"/>
</dbReference>